<feature type="transmembrane region" description="Helical" evidence="9">
    <location>
        <begin position="645"/>
        <end position="667"/>
    </location>
</feature>
<dbReference type="PRINTS" id="PR01755">
    <property type="entry name" value="SECFTRNLCASE"/>
</dbReference>
<evidence type="ECO:0000256" key="1">
    <source>
        <dbReference type="ARBA" id="ARBA00004651"/>
    </source>
</evidence>
<dbReference type="GO" id="GO:0065002">
    <property type="term" value="P:intracellular protein transmembrane transport"/>
    <property type="evidence" value="ECO:0007669"/>
    <property type="project" value="UniProtKB-UniRule"/>
</dbReference>
<protein>
    <recommendedName>
        <fullName evidence="9 10">Multifunctional fusion protein</fullName>
    </recommendedName>
    <domain>
        <recommendedName>
            <fullName evidence="9">Protein translocase subunit SecD</fullName>
        </recommendedName>
    </domain>
    <domain>
        <recommendedName>
            <fullName evidence="10">Protein-export membrane protein SecF</fullName>
        </recommendedName>
    </domain>
</protein>
<accession>A0A0S7C6I3</accession>
<dbReference type="RefSeq" id="WP_062044697.1">
    <property type="nucleotide sequence ID" value="NZ_DF968183.1"/>
</dbReference>
<dbReference type="GO" id="GO:0005886">
    <property type="term" value="C:plasma membrane"/>
    <property type="evidence" value="ECO:0007669"/>
    <property type="project" value="UniProtKB-SubCell"/>
</dbReference>
<evidence type="ECO:0000313" key="15">
    <source>
        <dbReference type="EMBL" id="GAP44825.1"/>
    </source>
</evidence>
<dbReference type="PATRIC" id="fig|1678841.3.peg.3370"/>
<dbReference type="HAMAP" id="MF_01463_B">
    <property type="entry name" value="SecD_B"/>
    <property type="match status" value="1"/>
</dbReference>
<dbReference type="PANTHER" id="PTHR30081:SF1">
    <property type="entry name" value="PROTEIN TRANSLOCASE SUBUNIT SECD"/>
    <property type="match status" value="1"/>
</dbReference>
<dbReference type="EMBL" id="DF968183">
    <property type="protein sequence ID" value="GAP44825.1"/>
    <property type="molecule type" value="Genomic_DNA"/>
</dbReference>
<feature type="transmembrane region" description="Helical" evidence="9">
    <location>
        <begin position="574"/>
        <end position="597"/>
    </location>
</feature>
<evidence type="ECO:0000313" key="16">
    <source>
        <dbReference type="Proteomes" id="UP000053091"/>
    </source>
</evidence>
<feature type="domain" description="Protein export membrane protein SecD/SecF C-terminal" evidence="12">
    <location>
        <begin position="530"/>
        <end position="699"/>
    </location>
</feature>
<keyword evidence="8 9" id="KW-0472">Membrane</keyword>
<dbReference type="FunFam" id="1.20.1640.10:FF:000004">
    <property type="entry name" value="Protein translocase subunit SecD"/>
    <property type="match status" value="1"/>
</dbReference>
<keyword evidence="7 9" id="KW-0811">Translocation</keyword>
<evidence type="ECO:0000256" key="7">
    <source>
        <dbReference type="ARBA" id="ARBA00023010"/>
    </source>
</evidence>
<evidence type="ECO:0000256" key="10">
    <source>
        <dbReference type="HAMAP-Rule" id="MF_01464"/>
    </source>
</evidence>
<feature type="domain" description="Protein translocase subunit SecDF P1" evidence="13">
    <location>
        <begin position="204"/>
        <end position="261"/>
    </location>
</feature>
<dbReference type="NCBIfam" id="TIGR01129">
    <property type="entry name" value="secD"/>
    <property type="match status" value="1"/>
</dbReference>
<feature type="transmembrane region" description="Helical" evidence="9">
    <location>
        <begin position="927"/>
        <end position="948"/>
    </location>
</feature>
<evidence type="ECO:0000256" key="4">
    <source>
        <dbReference type="ARBA" id="ARBA00022692"/>
    </source>
</evidence>
<keyword evidence="16" id="KW-1185">Reference proteome</keyword>
<feature type="domain" description="SecDF P1 head subdomain" evidence="14">
    <location>
        <begin position="436"/>
        <end position="528"/>
    </location>
</feature>
<feature type="transmembrane region" description="Helical" evidence="9">
    <location>
        <begin position="603"/>
        <end position="624"/>
    </location>
</feature>
<dbReference type="GO" id="GO:0043952">
    <property type="term" value="P:protein transport by the Sec complex"/>
    <property type="evidence" value="ECO:0007669"/>
    <property type="project" value="UniProtKB-UniRule"/>
</dbReference>
<feature type="transmembrane region" description="Helical" evidence="9">
    <location>
        <begin position="550"/>
        <end position="567"/>
    </location>
</feature>
<keyword evidence="5 9" id="KW-0653">Protein transport</keyword>
<evidence type="ECO:0000256" key="6">
    <source>
        <dbReference type="ARBA" id="ARBA00022989"/>
    </source>
</evidence>
<comment type="similarity">
    <text evidence="10">Belongs to the SecD/SecF family. SecF subfamily.</text>
</comment>
<dbReference type="InterPro" id="IPR048631">
    <property type="entry name" value="SecD_1st"/>
</dbReference>
<keyword evidence="6 9" id="KW-1133">Transmembrane helix</keyword>
<keyword evidence="3 9" id="KW-1003">Cell membrane</keyword>
<dbReference type="PANTHER" id="PTHR30081">
    <property type="entry name" value="PROTEIN-EXPORT MEMBRANE PROTEIN SEC"/>
    <property type="match status" value="1"/>
</dbReference>
<dbReference type="OrthoDB" id="9805019at2"/>
<dbReference type="InterPro" id="IPR022645">
    <property type="entry name" value="SecD/SecF_bac"/>
</dbReference>
<feature type="transmembrane region" description="Helical" evidence="9">
    <location>
        <begin position="868"/>
        <end position="886"/>
    </location>
</feature>
<dbReference type="InterPro" id="IPR022813">
    <property type="entry name" value="SecD/SecF_arch_bac"/>
</dbReference>
<feature type="transmembrane region" description="Helical" evidence="9">
    <location>
        <begin position="732"/>
        <end position="749"/>
    </location>
</feature>
<dbReference type="Pfam" id="PF07549">
    <property type="entry name" value="Sec_GG"/>
    <property type="match status" value="2"/>
</dbReference>
<dbReference type="GO" id="GO:0006605">
    <property type="term" value="P:protein targeting"/>
    <property type="evidence" value="ECO:0007669"/>
    <property type="project" value="UniProtKB-UniRule"/>
</dbReference>
<dbReference type="Pfam" id="PF21760">
    <property type="entry name" value="SecD_1st"/>
    <property type="match status" value="1"/>
</dbReference>
<comment type="function">
    <text evidence="9">Part of the Sec protein translocase complex. Interacts with the SecYEG preprotein conducting channel. SecDF uses the proton motive force (PMF) to complete protein translocation after the ATP-dependent function of SecA.</text>
</comment>
<keyword evidence="2 9" id="KW-0813">Transport</keyword>
<dbReference type="Gene3D" id="3.30.70.3220">
    <property type="match status" value="1"/>
</dbReference>
<feature type="domain" description="Protein export membrane protein SecD/SecF C-terminal" evidence="12">
    <location>
        <begin position="851"/>
        <end position="1030"/>
    </location>
</feature>
<dbReference type="NCBIfam" id="TIGR00966">
    <property type="entry name" value="transloc_SecF"/>
    <property type="match status" value="1"/>
</dbReference>
<evidence type="ECO:0000256" key="9">
    <source>
        <dbReference type="HAMAP-Rule" id="MF_01463"/>
    </source>
</evidence>
<comment type="similarity">
    <text evidence="9">Belongs to the SecD/SecF family. SecD subfamily.</text>
</comment>
<dbReference type="InterPro" id="IPR005665">
    <property type="entry name" value="SecF_bac"/>
</dbReference>
<feature type="region of interest" description="Disordered" evidence="11">
    <location>
        <begin position="298"/>
        <end position="318"/>
    </location>
</feature>
<dbReference type="Gene3D" id="1.20.1640.10">
    <property type="entry name" value="Multidrug efflux transporter AcrB transmembrane domain"/>
    <property type="match status" value="2"/>
</dbReference>
<proteinExistence type="inferred from homology"/>
<feature type="transmembrane region" description="Helical" evidence="9">
    <location>
        <begin position="898"/>
        <end position="921"/>
    </location>
</feature>
<dbReference type="InterPro" id="IPR054384">
    <property type="entry name" value="SecDF_P1_head"/>
</dbReference>
<dbReference type="SUPFAM" id="SSF82866">
    <property type="entry name" value="Multidrug efflux transporter AcrB transmembrane domain"/>
    <property type="match status" value="2"/>
</dbReference>
<dbReference type="Gene3D" id="3.30.1360.200">
    <property type="match status" value="1"/>
</dbReference>
<dbReference type="InterPro" id="IPR055344">
    <property type="entry name" value="SecD_SecF_C_bact"/>
</dbReference>
<evidence type="ECO:0000256" key="3">
    <source>
        <dbReference type="ARBA" id="ARBA00022475"/>
    </source>
</evidence>
<evidence type="ECO:0000259" key="13">
    <source>
        <dbReference type="Pfam" id="PF21760"/>
    </source>
</evidence>
<dbReference type="Pfam" id="PF02355">
    <property type="entry name" value="SecD_SecF_C"/>
    <property type="match status" value="2"/>
</dbReference>
<comment type="subunit">
    <text evidence="9">Forms a complex with SecF. Part of the essential Sec protein translocation apparatus which comprises SecA, SecYEG and auxiliary proteins SecDF. Other proteins may also be involved.</text>
</comment>
<dbReference type="GO" id="GO:0015450">
    <property type="term" value="F:protein-transporting ATPase activity"/>
    <property type="evidence" value="ECO:0007669"/>
    <property type="project" value="InterPro"/>
</dbReference>
<evidence type="ECO:0000256" key="5">
    <source>
        <dbReference type="ARBA" id="ARBA00022927"/>
    </source>
</evidence>
<sequence length="1048" mass="115836">MQNKGAIKFFAIALAIVCLFQLSFTFFTKRVEKKAREYSRNEAAISQAKELAGGNTLLEQKLMDSISKSRERYYLDSMSGQPVFNILVRKYTYQECKERELNLGLDLKGGMNVTLEVSVVDIVRALSGYSTNPVFTQAVDMALQKQKNSQSDFVTLFGESFQEIDPNASLAAIFNTVELKDRISYNSTNSEVLDVIRQETKGAIDRTFNILRTRIDRFGVAQPNIQQLQTAGRILVELPGIKEPERVRKLLQGTAQLEFWETYQFAELVPYFEEANKRLASITSEGAMADSTVADTTTTAAGEVPQTEQTTPADTTATAQADTAQSTLLDKISDTTAADQQKESFEKYAKENPLFAYLNPAIFPNAQGQYFPGEGATVGFATIKDTARVNRMLRQTASIFPRDLKMAWTVKPEKDRPEILELIALKVTSRDGLAPLGGDAVVDARQDYDQNGRVEITMLMNAEGAKTWKRLTADNIGNQIAIVLDDYVYSAPRVNSEIPNGRSSITGNFSIEEAQDLANILKAGKLPAPARIVQEEVVGPSLGRESINSGLTSFVIAFVLVLIYMVLYYNRAGWVADLALVTNIFFIFGVLTSLGAVLTLPGIAGIVLTLGMAVDSNVIIYERVREELRAGKGLRLAITDGYNNAYSAIIDGNVTTLLTGIVLNIFGSGPVQGFATTLIIGIITSLFTSIFISRIIFEWQLRKNRNIPFDNQYTRYAFTKVNFDFIGLRKKMYIASGIVILIGIISLATKGLNFGVDFSGGRTYVIRFDKEVGTNEVRSLLADEFGEAPEVKTFGSSNQVKITTKYMIEEDTQAADSIVEAKIFNGVKGLYDTPMNFNDFTADDETKVLGRLSSQKVGPTIADDIKQGAVLAVFFALLIIFIYIAIRFKKWQYGMGGLVALAHDTMITISLYSIFSGILPFNLEVDQAFIAALLTIIGYSINDTVIIFDRIREYVGLYPKRVISDNMNHAMNSTLGRTFNTAGTTLVVLIAIFIFGGEVIRGFVFALMVGIAIGTYSSIFVASPIAYDFITNSQKRRKRKEEAKKLQK</sequence>
<dbReference type="STRING" id="1678841.TBC1_12636"/>
<evidence type="ECO:0000259" key="12">
    <source>
        <dbReference type="Pfam" id="PF02355"/>
    </source>
</evidence>
<organism evidence="15">
    <name type="scientific">Lentimicrobium saccharophilum</name>
    <dbReference type="NCBI Taxonomy" id="1678841"/>
    <lineage>
        <taxon>Bacteria</taxon>
        <taxon>Pseudomonadati</taxon>
        <taxon>Bacteroidota</taxon>
        <taxon>Bacteroidia</taxon>
        <taxon>Bacteroidales</taxon>
        <taxon>Lentimicrobiaceae</taxon>
        <taxon>Lentimicrobium</taxon>
    </lineage>
</organism>
<feature type="transmembrane region" description="Helical" evidence="9">
    <location>
        <begin position="673"/>
        <end position="697"/>
    </location>
</feature>
<comment type="subcellular location">
    <subcellularLocation>
        <location evidence="1 9">Cell membrane</location>
        <topology evidence="1 9">Multi-pass membrane protein</topology>
    </subcellularLocation>
</comment>
<dbReference type="InterPro" id="IPR048634">
    <property type="entry name" value="SecD_SecF_C"/>
</dbReference>
<dbReference type="InterPro" id="IPR005791">
    <property type="entry name" value="SecD"/>
</dbReference>
<dbReference type="NCBIfam" id="TIGR00916">
    <property type="entry name" value="2A0604s01"/>
    <property type="match status" value="1"/>
</dbReference>
<keyword evidence="4 9" id="KW-0812">Transmembrane</keyword>
<evidence type="ECO:0000256" key="2">
    <source>
        <dbReference type="ARBA" id="ARBA00022448"/>
    </source>
</evidence>
<dbReference type="Proteomes" id="UP000053091">
    <property type="component" value="Unassembled WGS sequence"/>
</dbReference>
<dbReference type="InterPro" id="IPR022646">
    <property type="entry name" value="SecD/SecF_CS"/>
</dbReference>
<gene>
    <name evidence="9" type="primary">secD</name>
    <name evidence="10" type="synonym">secF</name>
    <name evidence="15" type="ORF">TBC1_12636</name>
</gene>
<evidence type="ECO:0000256" key="8">
    <source>
        <dbReference type="ARBA" id="ARBA00023136"/>
    </source>
</evidence>
<comment type="caution">
    <text evidence="9">Lacks conserved residue(s) required for the propagation of feature annotation.</text>
</comment>
<evidence type="ECO:0000259" key="14">
    <source>
        <dbReference type="Pfam" id="PF22599"/>
    </source>
</evidence>
<comment type="subunit">
    <text evidence="10">Forms a complex with SecD. Part of the essential Sec protein translocation apparatus which comprises SecA, SecYEG and auxiliary proteins SecDF. Other proteins may also be involved.</text>
</comment>
<dbReference type="HAMAP" id="MF_01464_B">
    <property type="entry name" value="SecF_B"/>
    <property type="match status" value="1"/>
</dbReference>
<dbReference type="NCBIfam" id="NF009585">
    <property type="entry name" value="PRK13024.1-5"/>
    <property type="match status" value="1"/>
</dbReference>
<feature type="transmembrane region" description="Helical" evidence="9">
    <location>
        <begin position="979"/>
        <end position="997"/>
    </location>
</feature>
<name>A0A0S7C6I3_9BACT</name>
<feature type="transmembrane region" description="Helical" evidence="9">
    <location>
        <begin position="1003"/>
        <end position="1030"/>
    </location>
</feature>
<dbReference type="Pfam" id="PF22599">
    <property type="entry name" value="SecDF_P1_head"/>
    <property type="match status" value="1"/>
</dbReference>
<reference evidence="15" key="1">
    <citation type="journal article" date="2015" name="Genome Announc.">
        <title>Draft Genome Sequence of Bacteroidales Strain TBC1, a Novel Isolate from a Methanogenic Wastewater Treatment System.</title>
        <authorList>
            <person name="Tourlousse D.M."/>
            <person name="Matsuura N."/>
            <person name="Sun L."/>
            <person name="Toyonaga M."/>
            <person name="Kuroda K."/>
            <person name="Ohashi A."/>
            <person name="Cruz R."/>
            <person name="Yamaguchi T."/>
            <person name="Sekiguchi Y."/>
        </authorList>
    </citation>
    <scope>NUCLEOTIDE SEQUENCE [LARGE SCALE GENOMIC DNA]</scope>
    <source>
        <strain evidence="15">TBC1</strain>
    </source>
</reference>
<dbReference type="AlphaFoldDB" id="A0A0S7C6I3"/>
<evidence type="ECO:0000256" key="11">
    <source>
        <dbReference type="SAM" id="MobiDB-lite"/>
    </source>
</evidence>